<dbReference type="SUPFAM" id="SSF81624">
    <property type="entry name" value="N-terminal domain of MutM-like DNA repair proteins"/>
    <property type="match status" value="1"/>
</dbReference>
<comment type="function">
    <text evidence="15">Involved in base excision repair of DNA damaged by oxidation or by mutagenic agents. Acts as DNA glycosylase that recognizes and removes damaged bases. Has a preference for oxidized purines, such as 7,8-dihydro-8-oxoguanine (8-oxoG). Has AP (apurinic/apyrimidinic) lyase activity and introduces nicks in the DNA strand. Cleaves the DNA backbone by beta-delta elimination to generate a single-strand break at the site of the removed base with both 3'- and 5'-phosphates.</text>
</comment>
<dbReference type="InterPro" id="IPR015886">
    <property type="entry name" value="H2TH_FPG"/>
</dbReference>
<dbReference type="InterPro" id="IPR010979">
    <property type="entry name" value="Ribosomal_uS13-like_H2TH"/>
</dbReference>
<dbReference type="EC" id="4.2.99.18" evidence="15"/>
<evidence type="ECO:0000256" key="5">
    <source>
        <dbReference type="ARBA" id="ARBA00022763"/>
    </source>
</evidence>
<dbReference type="PROSITE" id="PS01242">
    <property type="entry name" value="ZF_FPG_1"/>
    <property type="match status" value="1"/>
</dbReference>
<comment type="catalytic activity">
    <reaction evidence="1 15">
        <text>Hydrolysis of DNA containing ring-opened 7-methylguanine residues, releasing 2,6-diamino-4-hydroxy-5-(N-methyl)formamidopyrimidine.</text>
        <dbReference type="EC" id="3.2.2.23"/>
    </reaction>
</comment>
<feature type="active site" description="Proton donor" evidence="15">
    <location>
        <position position="3"/>
    </location>
</feature>
<keyword evidence="12 15" id="KW-0511">Multifunctional enzyme</keyword>
<evidence type="ECO:0000256" key="14">
    <source>
        <dbReference type="ARBA" id="ARBA00044632"/>
    </source>
</evidence>
<evidence type="ECO:0000259" key="16">
    <source>
        <dbReference type="PROSITE" id="PS51066"/>
    </source>
</evidence>
<evidence type="ECO:0000256" key="9">
    <source>
        <dbReference type="ARBA" id="ARBA00023125"/>
    </source>
</evidence>
<dbReference type="FunFam" id="3.20.190.10:FF:000001">
    <property type="entry name" value="Formamidopyrimidine-DNA glycosylase"/>
    <property type="match status" value="1"/>
</dbReference>
<keyword evidence="19" id="KW-1185">Reference proteome</keyword>
<evidence type="ECO:0000256" key="2">
    <source>
        <dbReference type="ARBA" id="ARBA00009409"/>
    </source>
</evidence>
<dbReference type="RefSeq" id="WP_066610713.1">
    <property type="nucleotide sequence ID" value="NZ_LQQU01000013.1"/>
</dbReference>
<evidence type="ECO:0000256" key="4">
    <source>
        <dbReference type="ARBA" id="ARBA00022723"/>
    </source>
</evidence>
<dbReference type="Pfam" id="PF06831">
    <property type="entry name" value="H2TH"/>
    <property type="match status" value="1"/>
</dbReference>
<dbReference type="Gene3D" id="3.20.190.10">
    <property type="entry name" value="MutM-like, N-terminal"/>
    <property type="match status" value="1"/>
</dbReference>
<dbReference type="InterPro" id="IPR000214">
    <property type="entry name" value="Znf_DNA_glyclase/AP_lyase"/>
</dbReference>
<dbReference type="GO" id="GO:0003684">
    <property type="term" value="F:damaged DNA binding"/>
    <property type="evidence" value="ECO:0007669"/>
    <property type="project" value="InterPro"/>
</dbReference>
<protein>
    <recommendedName>
        <fullName evidence="15">Formamidopyrimidine-DNA glycosylase</fullName>
        <shortName evidence="15">Fapy-DNA glycosylase</shortName>
        <ecNumber evidence="15">3.2.2.23</ecNumber>
    </recommendedName>
    <alternativeName>
        <fullName evidence="15">DNA-(apurinic or apyrimidinic site) lyase MutM</fullName>
        <shortName evidence="15">AP lyase MutM</shortName>
        <ecNumber evidence="15">4.2.99.18</ecNumber>
    </alternativeName>
</protein>
<dbReference type="SUPFAM" id="SSF57716">
    <property type="entry name" value="Glucocorticoid receptor-like (DNA-binding domain)"/>
    <property type="match status" value="1"/>
</dbReference>
<evidence type="ECO:0000256" key="8">
    <source>
        <dbReference type="ARBA" id="ARBA00022833"/>
    </source>
</evidence>
<dbReference type="PROSITE" id="PS51066">
    <property type="entry name" value="ZF_FPG_2"/>
    <property type="match status" value="1"/>
</dbReference>
<keyword evidence="4 15" id="KW-0479">Metal-binding</keyword>
<feature type="binding site" evidence="15">
    <location>
        <position position="155"/>
    </location>
    <ligand>
        <name>DNA</name>
        <dbReference type="ChEBI" id="CHEBI:16991"/>
    </ligand>
</feature>
<evidence type="ECO:0000256" key="15">
    <source>
        <dbReference type="HAMAP-Rule" id="MF_00103"/>
    </source>
</evidence>
<dbReference type="Pfam" id="PF06827">
    <property type="entry name" value="zf-FPG_IleRS"/>
    <property type="match status" value="1"/>
</dbReference>
<evidence type="ECO:0000313" key="19">
    <source>
        <dbReference type="Proteomes" id="UP000076625"/>
    </source>
</evidence>
<accession>A0A163CXT6</accession>
<dbReference type="EC" id="3.2.2.23" evidence="15"/>
<dbReference type="CDD" id="cd08966">
    <property type="entry name" value="EcFpg-like_N"/>
    <property type="match status" value="1"/>
</dbReference>
<keyword evidence="13 15" id="KW-0326">Glycosidase</keyword>
<evidence type="ECO:0000313" key="18">
    <source>
        <dbReference type="EMBL" id="KZE33436.1"/>
    </source>
</evidence>
<feature type="active site" description="Schiff-base intermediate with DNA" evidence="15">
    <location>
        <position position="2"/>
    </location>
</feature>
<comment type="subunit">
    <text evidence="3 15">Monomer.</text>
</comment>
<dbReference type="NCBIfam" id="TIGR00577">
    <property type="entry name" value="fpg"/>
    <property type="match status" value="1"/>
</dbReference>
<feature type="active site" description="Proton donor; for beta-elimination activity" evidence="15">
    <location>
        <position position="57"/>
    </location>
</feature>
<dbReference type="InterPro" id="IPR012319">
    <property type="entry name" value="FPG_cat"/>
</dbReference>
<dbReference type="InterPro" id="IPR015887">
    <property type="entry name" value="DNA_glyclase_Znf_dom_DNA_BS"/>
</dbReference>
<dbReference type="AlphaFoldDB" id="A0A163CXT6"/>
<dbReference type="PROSITE" id="PS51068">
    <property type="entry name" value="FPG_CAT"/>
    <property type="match status" value="1"/>
</dbReference>
<feature type="domain" description="Formamidopyrimidine-DNA glycosylase catalytic" evidence="17">
    <location>
        <begin position="2"/>
        <end position="116"/>
    </location>
</feature>
<dbReference type="EMBL" id="LQQU01000013">
    <property type="protein sequence ID" value="KZE33436.1"/>
    <property type="molecule type" value="Genomic_DNA"/>
</dbReference>
<dbReference type="InterPro" id="IPR020629">
    <property type="entry name" value="FPG_Glyclase"/>
</dbReference>
<feature type="binding site" evidence="15">
    <location>
        <position position="113"/>
    </location>
    <ligand>
        <name>DNA</name>
        <dbReference type="ChEBI" id="CHEBI:16991"/>
    </ligand>
</feature>
<dbReference type="PANTHER" id="PTHR22993:SF9">
    <property type="entry name" value="FORMAMIDOPYRIMIDINE-DNA GLYCOSYLASE"/>
    <property type="match status" value="1"/>
</dbReference>
<dbReference type="GO" id="GO:0034039">
    <property type="term" value="F:8-oxo-7,8-dihydroguanine DNA N-glycosylase activity"/>
    <property type="evidence" value="ECO:0007669"/>
    <property type="project" value="TreeGrafter"/>
</dbReference>
<evidence type="ECO:0000256" key="3">
    <source>
        <dbReference type="ARBA" id="ARBA00011245"/>
    </source>
</evidence>
<proteinExistence type="inferred from homology"/>
<dbReference type="Gene3D" id="1.10.8.50">
    <property type="match status" value="1"/>
</dbReference>
<reference evidence="19" key="1">
    <citation type="submission" date="2016-01" db="EMBL/GenBank/DDBJ databases">
        <title>Draft genome of Chromobacterium sp. F49.</title>
        <authorList>
            <person name="Hong K.W."/>
        </authorList>
    </citation>
    <scope>NUCLEOTIDE SEQUENCE [LARGE SCALE GENOMIC DNA]</scope>
    <source>
        <strain evidence="19">CN10</strain>
    </source>
</reference>
<dbReference type="FunFam" id="1.10.8.50:FF:000003">
    <property type="entry name" value="Formamidopyrimidine-DNA glycosylase"/>
    <property type="match status" value="1"/>
</dbReference>
<dbReference type="STRING" id="1452487.AVW16_07770"/>
<comment type="cofactor">
    <cofactor evidence="15">
        <name>Zn(2+)</name>
        <dbReference type="ChEBI" id="CHEBI:29105"/>
    </cofactor>
    <text evidence="15">Binds 1 zinc ion per subunit.</text>
</comment>
<name>A0A163CXT6_9NEIS</name>
<evidence type="ECO:0000256" key="6">
    <source>
        <dbReference type="ARBA" id="ARBA00022771"/>
    </source>
</evidence>
<evidence type="ECO:0000256" key="10">
    <source>
        <dbReference type="ARBA" id="ARBA00023204"/>
    </source>
</evidence>
<comment type="caution">
    <text evidence="18">The sequence shown here is derived from an EMBL/GenBank/DDBJ whole genome shotgun (WGS) entry which is preliminary data.</text>
</comment>
<dbReference type="InterPro" id="IPR035937">
    <property type="entry name" value="FPG_N"/>
</dbReference>
<dbReference type="SMART" id="SM01232">
    <property type="entry name" value="H2TH"/>
    <property type="match status" value="1"/>
</dbReference>
<dbReference type="GO" id="GO:0006284">
    <property type="term" value="P:base-excision repair"/>
    <property type="evidence" value="ECO:0007669"/>
    <property type="project" value="InterPro"/>
</dbReference>
<keyword evidence="8 15" id="KW-0862">Zinc</keyword>
<keyword evidence="11 15" id="KW-0456">Lyase</keyword>
<keyword evidence="6 15" id="KW-0863">Zinc-finger</keyword>
<dbReference type="OrthoDB" id="9800855at2"/>
<keyword evidence="10 15" id="KW-0234">DNA repair</keyword>
<dbReference type="GO" id="GO:0140078">
    <property type="term" value="F:class I DNA-(apurinic or apyrimidinic site) endonuclease activity"/>
    <property type="evidence" value="ECO:0007669"/>
    <property type="project" value="UniProtKB-EC"/>
</dbReference>
<dbReference type="Pfam" id="PF01149">
    <property type="entry name" value="Fapy_DNA_glyco"/>
    <property type="match status" value="1"/>
</dbReference>
<dbReference type="PANTHER" id="PTHR22993">
    <property type="entry name" value="FORMAMIDOPYRIMIDINE-DNA GLYCOSYLASE"/>
    <property type="match status" value="1"/>
</dbReference>
<evidence type="ECO:0000256" key="1">
    <source>
        <dbReference type="ARBA" id="ARBA00001668"/>
    </source>
</evidence>
<comment type="similarity">
    <text evidence="2 15">Belongs to the FPG family.</text>
</comment>
<organism evidence="18 19">
    <name type="scientific">Crenobacter luteus</name>
    <dbReference type="NCBI Taxonomy" id="1452487"/>
    <lineage>
        <taxon>Bacteria</taxon>
        <taxon>Pseudomonadati</taxon>
        <taxon>Pseudomonadota</taxon>
        <taxon>Betaproteobacteria</taxon>
        <taxon>Neisseriales</taxon>
        <taxon>Neisseriaceae</taxon>
        <taxon>Crenobacter</taxon>
    </lineage>
</organism>
<keyword evidence="7 15" id="KW-0378">Hydrolase</keyword>
<evidence type="ECO:0000256" key="11">
    <source>
        <dbReference type="ARBA" id="ARBA00023239"/>
    </source>
</evidence>
<comment type="catalytic activity">
    <reaction evidence="14 15">
        <text>2'-deoxyribonucleotide-(2'-deoxyribose 5'-phosphate)-2'-deoxyribonucleotide-DNA = a 3'-end 2'-deoxyribonucleotide-(2,3-dehydro-2,3-deoxyribose 5'-phosphate)-DNA + a 5'-end 5'-phospho-2'-deoxyribonucleoside-DNA + H(+)</text>
        <dbReference type="Rhea" id="RHEA:66592"/>
        <dbReference type="Rhea" id="RHEA-COMP:13180"/>
        <dbReference type="Rhea" id="RHEA-COMP:16897"/>
        <dbReference type="Rhea" id="RHEA-COMP:17067"/>
        <dbReference type="ChEBI" id="CHEBI:15378"/>
        <dbReference type="ChEBI" id="CHEBI:136412"/>
        <dbReference type="ChEBI" id="CHEBI:157695"/>
        <dbReference type="ChEBI" id="CHEBI:167181"/>
        <dbReference type="EC" id="4.2.99.18"/>
    </reaction>
</comment>
<evidence type="ECO:0000256" key="7">
    <source>
        <dbReference type="ARBA" id="ARBA00022801"/>
    </source>
</evidence>
<keyword evidence="9 15" id="KW-0238">DNA-binding</keyword>
<dbReference type="NCBIfam" id="NF002211">
    <property type="entry name" value="PRK01103.1"/>
    <property type="match status" value="1"/>
</dbReference>
<evidence type="ECO:0000259" key="17">
    <source>
        <dbReference type="PROSITE" id="PS51068"/>
    </source>
</evidence>
<sequence length="275" mass="29890">MPELPEVETTKRGVAPTLIGARVDAVTVRCAALRWPVPDLSAALAGATVATVTRRAKYLLIGFAHGTLIVHLGMSGSLRFVPPGTPPDKHDHVDVLLAPPNAAPTLLRYRDPRRFGAWLWHPGAPEHHPLLARLGPEPLSDAFDGDHLYRVTRDKRVAIKQALMDNALVVGVGNIYANEALFHAGIHPARPAGRLTREDCQRLAETVKAVLARAIEAGGSTLRDFVDARGQPGYFQQSYYVYGRAGEACRRCGAPIAELRQGQRSSCYCPQCQPC</sequence>
<dbReference type="HAMAP" id="MF_00103">
    <property type="entry name" value="Fapy_DNA_glycosyl"/>
    <property type="match status" value="1"/>
</dbReference>
<dbReference type="GO" id="GO:0008270">
    <property type="term" value="F:zinc ion binding"/>
    <property type="evidence" value="ECO:0007669"/>
    <property type="project" value="UniProtKB-UniRule"/>
</dbReference>
<keyword evidence="5 15" id="KW-0227">DNA damage</keyword>
<evidence type="ECO:0000256" key="13">
    <source>
        <dbReference type="ARBA" id="ARBA00023295"/>
    </source>
</evidence>
<feature type="domain" description="FPG-type" evidence="16">
    <location>
        <begin position="240"/>
        <end position="274"/>
    </location>
</feature>
<dbReference type="Proteomes" id="UP000076625">
    <property type="component" value="Unassembled WGS sequence"/>
</dbReference>
<feature type="active site" description="Proton donor; for delta-elimination activity" evidence="15">
    <location>
        <position position="264"/>
    </location>
</feature>
<dbReference type="SUPFAM" id="SSF46946">
    <property type="entry name" value="S13-like H2TH domain"/>
    <property type="match status" value="1"/>
</dbReference>
<dbReference type="InterPro" id="IPR010663">
    <property type="entry name" value="Znf_FPG/IleRS"/>
</dbReference>
<feature type="binding site" evidence="15">
    <location>
        <position position="90"/>
    </location>
    <ligand>
        <name>DNA</name>
        <dbReference type="ChEBI" id="CHEBI:16991"/>
    </ligand>
</feature>
<gene>
    <name evidence="15" type="primary">mutM</name>
    <name evidence="15" type="synonym">fpg</name>
    <name evidence="18" type="ORF">AVW16_07770</name>
</gene>
<dbReference type="SMART" id="SM00898">
    <property type="entry name" value="Fapy_DNA_glyco"/>
    <property type="match status" value="1"/>
</dbReference>
<evidence type="ECO:0000256" key="12">
    <source>
        <dbReference type="ARBA" id="ARBA00023268"/>
    </source>
</evidence>